<dbReference type="NCBIfam" id="TIGR01473">
    <property type="entry name" value="cyoE_ctaB"/>
    <property type="match status" value="1"/>
</dbReference>
<sequence length="291" mass="31391">MLRTVRAYLELTKPRILELLLVTTIPVMVFAADGQPSVALMAAVLVGGALSAGSAGAFNMYLERGSDALMERTAQRPLVTGVVSARAGLIFALVLGVSSVGWMLALVGPLPAALSTAGLLLYVVFYTVLLKPRTEQNIVWGGVAGCMPVLVGWSAVRGAVEWPAVVLFLVVFFWTPAHYWPLSIRYRDDYRRAGVPMLGATRPPVYVAPRVIGFAVATVVCSLVLPFVAEVSWLYWTVALGAGIGFVVSAWRMRSRARRDAELRPMLVFRASIAYLAVLFLAVGVDPLLTP</sequence>
<comment type="function">
    <text evidence="14">Converts heme B (protoheme IX) to heme O by substitution of the vinyl group on carbon 2 of heme B porphyrin ring with a hydroxyethyl farnesyl side group.</text>
</comment>
<evidence type="ECO:0000256" key="11">
    <source>
        <dbReference type="ARBA" id="ARBA00040810"/>
    </source>
</evidence>
<keyword evidence="9 14" id="KW-0472">Membrane</keyword>
<feature type="transmembrane region" description="Helical" evidence="14">
    <location>
        <begin position="137"/>
        <end position="156"/>
    </location>
</feature>
<feature type="transmembrane region" description="Helical" evidence="14">
    <location>
        <begin position="233"/>
        <end position="251"/>
    </location>
</feature>
<protein>
    <recommendedName>
        <fullName evidence="11 14">Protoheme IX farnesyltransferase</fullName>
        <ecNumber evidence="3 14">2.5.1.141</ecNumber>
    </recommendedName>
    <alternativeName>
        <fullName evidence="12 14">Heme B farnesyltransferase</fullName>
    </alternativeName>
    <alternativeName>
        <fullName evidence="10 14">Heme O synthase</fullName>
    </alternativeName>
</protein>
<keyword evidence="6 14" id="KW-0812">Transmembrane</keyword>
<dbReference type="OrthoDB" id="9782418at2"/>
<evidence type="ECO:0000256" key="7">
    <source>
        <dbReference type="ARBA" id="ARBA00022989"/>
    </source>
</evidence>
<dbReference type="NCBIfam" id="NF003349">
    <property type="entry name" value="PRK04375.1-2"/>
    <property type="match status" value="1"/>
</dbReference>
<feature type="transmembrane region" description="Helical" evidence="14">
    <location>
        <begin position="83"/>
        <end position="104"/>
    </location>
</feature>
<evidence type="ECO:0000256" key="2">
    <source>
        <dbReference type="ARBA" id="ARBA00004919"/>
    </source>
</evidence>
<feature type="transmembrane region" description="Helical" evidence="14">
    <location>
        <begin position="263"/>
        <end position="285"/>
    </location>
</feature>
<dbReference type="HAMAP" id="MF_00154">
    <property type="entry name" value="CyoE_CtaB"/>
    <property type="match status" value="1"/>
</dbReference>
<dbReference type="RefSeq" id="WP_045264545.1">
    <property type="nucleotide sequence ID" value="NZ_JYIV01000028.1"/>
</dbReference>
<evidence type="ECO:0000313" key="15">
    <source>
        <dbReference type="EMBL" id="KJL20487.1"/>
    </source>
</evidence>
<dbReference type="AlphaFoldDB" id="A0A0F0KHV3"/>
<feature type="transmembrane region" description="Helical" evidence="14">
    <location>
        <begin position="207"/>
        <end position="227"/>
    </location>
</feature>
<dbReference type="InterPro" id="IPR000537">
    <property type="entry name" value="UbiA_prenyltransferase"/>
</dbReference>
<dbReference type="EC" id="2.5.1.141" evidence="3 14"/>
<comment type="subcellular location">
    <subcellularLocation>
        <location evidence="1 14">Cell membrane</location>
        <topology evidence="1 14">Multi-pass membrane protein</topology>
    </subcellularLocation>
</comment>
<dbReference type="Gene3D" id="1.10.357.140">
    <property type="entry name" value="UbiA prenyltransferase"/>
    <property type="match status" value="1"/>
</dbReference>
<gene>
    <name evidence="15" type="primary">ctaB_1</name>
    <name evidence="14" type="synonym">ctaB</name>
    <name evidence="15" type="ORF">RN51_02705</name>
</gene>
<evidence type="ECO:0000256" key="1">
    <source>
        <dbReference type="ARBA" id="ARBA00004651"/>
    </source>
</evidence>
<dbReference type="Proteomes" id="UP000033725">
    <property type="component" value="Unassembled WGS sequence"/>
</dbReference>
<dbReference type="PATRIC" id="fig|82380.10.peg.2716"/>
<dbReference type="CDD" id="cd13957">
    <property type="entry name" value="PT_UbiA_Cox10"/>
    <property type="match status" value="1"/>
</dbReference>
<dbReference type="InterPro" id="IPR006369">
    <property type="entry name" value="Protohaem_IX_farnesylTrfase"/>
</dbReference>
<proteinExistence type="inferred from homology"/>
<evidence type="ECO:0000256" key="9">
    <source>
        <dbReference type="ARBA" id="ARBA00023136"/>
    </source>
</evidence>
<dbReference type="InterPro" id="IPR044878">
    <property type="entry name" value="UbiA_sf"/>
</dbReference>
<keyword evidence="8 14" id="KW-0350">Heme biosynthesis</keyword>
<dbReference type="PANTHER" id="PTHR43448">
    <property type="entry name" value="PROTOHEME IX FARNESYLTRANSFERASE, MITOCHONDRIAL"/>
    <property type="match status" value="1"/>
</dbReference>
<evidence type="ECO:0000256" key="6">
    <source>
        <dbReference type="ARBA" id="ARBA00022692"/>
    </source>
</evidence>
<comment type="catalytic activity">
    <reaction evidence="13 14">
        <text>heme b + (2E,6E)-farnesyl diphosphate + H2O = Fe(II)-heme o + diphosphate</text>
        <dbReference type="Rhea" id="RHEA:28070"/>
        <dbReference type="ChEBI" id="CHEBI:15377"/>
        <dbReference type="ChEBI" id="CHEBI:33019"/>
        <dbReference type="ChEBI" id="CHEBI:60344"/>
        <dbReference type="ChEBI" id="CHEBI:60530"/>
        <dbReference type="ChEBI" id="CHEBI:175763"/>
        <dbReference type="EC" id="2.5.1.141"/>
    </reaction>
</comment>
<evidence type="ECO:0000256" key="13">
    <source>
        <dbReference type="ARBA" id="ARBA00047690"/>
    </source>
</evidence>
<evidence type="ECO:0000256" key="3">
    <source>
        <dbReference type="ARBA" id="ARBA00012292"/>
    </source>
</evidence>
<feature type="transmembrane region" description="Helical" evidence="14">
    <location>
        <begin position="38"/>
        <end position="62"/>
    </location>
</feature>
<evidence type="ECO:0000256" key="14">
    <source>
        <dbReference type="HAMAP-Rule" id="MF_00154"/>
    </source>
</evidence>
<feature type="transmembrane region" description="Helical" evidence="14">
    <location>
        <begin position="110"/>
        <end position="130"/>
    </location>
</feature>
<keyword evidence="5 14" id="KW-0808">Transferase</keyword>
<evidence type="ECO:0000256" key="8">
    <source>
        <dbReference type="ARBA" id="ARBA00023133"/>
    </source>
</evidence>
<dbReference type="GO" id="GO:0008495">
    <property type="term" value="F:protoheme IX farnesyltransferase activity"/>
    <property type="evidence" value="ECO:0007669"/>
    <property type="project" value="UniProtKB-UniRule"/>
</dbReference>
<dbReference type="Pfam" id="PF01040">
    <property type="entry name" value="UbiA"/>
    <property type="match status" value="1"/>
</dbReference>
<evidence type="ECO:0000256" key="10">
    <source>
        <dbReference type="ARBA" id="ARBA00030253"/>
    </source>
</evidence>
<comment type="miscellaneous">
    <text evidence="14">Carbon 2 of the heme B porphyrin ring is defined according to the Fischer nomenclature.</text>
</comment>
<comment type="similarity">
    <text evidence="14">Belongs to the UbiA prenyltransferase family. Protoheme IX farnesyltransferase subfamily.</text>
</comment>
<feature type="transmembrane region" description="Helical" evidence="14">
    <location>
        <begin position="162"/>
        <end position="182"/>
    </location>
</feature>
<name>A0A0F0KHV3_9MICO</name>
<evidence type="ECO:0000256" key="12">
    <source>
        <dbReference type="ARBA" id="ARBA00042475"/>
    </source>
</evidence>
<comment type="pathway">
    <text evidence="2 14">Porphyrin-containing compound metabolism; heme O biosynthesis; heme O from protoheme: step 1/1.</text>
</comment>
<reference evidence="15 16" key="1">
    <citation type="submission" date="2015-02" db="EMBL/GenBank/DDBJ databases">
        <title>Draft genome sequences of ten Microbacterium spp. with emphasis on heavy metal contaminated environments.</title>
        <authorList>
            <person name="Corretto E."/>
        </authorList>
    </citation>
    <scope>NUCLEOTIDE SEQUENCE [LARGE SCALE GENOMIC DNA]</scope>
    <source>
        <strain evidence="15 16">BEL163</strain>
    </source>
</reference>
<keyword evidence="4 14" id="KW-1003">Cell membrane</keyword>
<dbReference type="GO" id="GO:0048034">
    <property type="term" value="P:heme O biosynthetic process"/>
    <property type="evidence" value="ECO:0007669"/>
    <property type="project" value="UniProtKB-UniRule"/>
</dbReference>
<dbReference type="EMBL" id="JYIV01000028">
    <property type="protein sequence ID" value="KJL20487.1"/>
    <property type="molecule type" value="Genomic_DNA"/>
</dbReference>
<keyword evidence="7 14" id="KW-1133">Transmembrane helix</keyword>
<dbReference type="GO" id="GO:0005886">
    <property type="term" value="C:plasma membrane"/>
    <property type="evidence" value="ECO:0007669"/>
    <property type="project" value="UniProtKB-SubCell"/>
</dbReference>
<evidence type="ECO:0000256" key="5">
    <source>
        <dbReference type="ARBA" id="ARBA00022679"/>
    </source>
</evidence>
<dbReference type="UniPathway" id="UPA00834">
    <property type="reaction ID" value="UER00712"/>
</dbReference>
<evidence type="ECO:0000256" key="4">
    <source>
        <dbReference type="ARBA" id="ARBA00022475"/>
    </source>
</evidence>
<organism evidence="15 16">
    <name type="scientific">Microbacterium oxydans</name>
    <dbReference type="NCBI Taxonomy" id="82380"/>
    <lineage>
        <taxon>Bacteria</taxon>
        <taxon>Bacillati</taxon>
        <taxon>Actinomycetota</taxon>
        <taxon>Actinomycetes</taxon>
        <taxon>Micrococcales</taxon>
        <taxon>Microbacteriaceae</taxon>
        <taxon>Microbacterium</taxon>
    </lineage>
</organism>
<accession>A0A0F0KHV3</accession>
<comment type="caution">
    <text evidence="15">The sequence shown here is derived from an EMBL/GenBank/DDBJ whole genome shotgun (WGS) entry which is preliminary data.</text>
</comment>
<dbReference type="PANTHER" id="PTHR43448:SF7">
    <property type="entry name" value="4-HYDROXYBENZOATE SOLANESYLTRANSFERASE"/>
    <property type="match status" value="1"/>
</dbReference>
<evidence type="ECO:0000313" key="16">
    <source>
        <dbReference type="Proteomes" id="UP000033725"/>
    </source>
</evidence>
<feature type="transmembrane region" description="Helical" evidence="14">
    <location>
        <begin position="16"/>
        <end position="32"/>
    </location>
</feature>